<dbReference type="PANTHER" id="PTHR45947:SF3">
    <property type="entry name" value="SULFOQUINOVOSYL TRANSFERASE SQD2"/>
    <property type="match status" value="1"/>
</dbReference>
<feature type="domain" description="Glycosyltransferase subfamily 4-like N-terminal" evidence="2">
    <location>
        <begin position="52"/>
        <end position="97"/>
    </location>
</feature>
<dbReference type="eggNOG" id="COG0438">
    <property type="taxonomic scope" value="Bacteria"/>
</dbReference>
<dbReference type="Pfam" id="PF13439">
    <property type="entry name" value="Glyco_transf_4"/>
    <property type="match status" value="1"/>
</dbReference>
<dbReference type="KEGG" id="dat:HRM2_25360"/>
<dbReference type="Pfam" id="PF00534">
    <property type="entry name" value="Glycos_transf_1"/>
    <property type="match status" value="1"/>
</dbReference>
<dbReference type="HOGENOM" id="CLU_009583_35_0_7"/>
<organism evidence="3 4">
    <name type="scientific">Desulforapulum autotrophicum (strain ATCC 43914 / DSM 3382 / VKM B-1955 / HRM2)</name>
    <name type="common">Desulfobacterium autotrophicum</name>
    <dbReference type="NCBI Taxonomy" id="177437"/>
    <lineage>
        <taxon>Bacteria</taxon>
        <taxon>Pseudomonadati</taxon>
        <taxon>Thermodesulfobacteriota</taxon>
        <taxon>Desulfobacteria</taxon>
        <taxon>Desulfobacterales</taxon>
        <taxon>Desulfobacteraceae</taxon>
        <taxon>Desulforapulum</taxon>
    </lineage>
</organism>
<dbReference type="InterPro" id="IPR050194">
    <property type="entry name" value="Glycosyltransferase_grp1"/>
</dbReference>
<protein>
    <submittedName>
        <fullName evidence="3">Lipopolysaccharide N-acetyl-glycoaminyltransferase</fullName>
    </submittedName>
</protein>
<dbReference type="CAZy" id="GT4">
    <property type="family name" value="Glycosyltransferase Family 4"/>
</dbReference>
<dbReference type="AlphaFoldDB" id="C0QGY1"/>
<dbReference type="STRING" id="177437.HRM2_25360"/>
<reference evidence="3 4" key="1">
    <citation type="journal article" date="2009" name="Environ. Microbiol.">
        <title>Genome sequence of Desulfobacterium autotrophicum HRM2, a marine sulfate reducer oxidizing organic carbon completely to carbon dioxide.</title>
        <authorList>
            <person name="Strittmatter A.W."/>
            <person name="Liesegang H."/>
            <person name="Rabus R."/>
            <person name="Decker I."/>
            <person name="Amann J."/>
            <person name="Andres S."/>
            <person name="Henne A."/>
            <person name="Fricke W.F."/>
            <person name="Martinez-Arias R."/>
            <person name="Bartels D."/>
            <person name="Goesmann A."/>
            <person name="Krause L."/>
            <person name="Puehler A."/>
            <person name="Klenk H.P."/>
            <person name="Richter M."/>
            <person name="Schuler M."/>
            <person name="Gloeckner F.O."/>
            <person name="Meyerdierks A."/>
            <person name="Gottschalk G."/>
            <person name="Amann R."/>
        </authorList>
    </citation>
    <scope>NUCLEOTIDE SEQUENCE [LARGE SCALE GENOMIC DNA]</scope>
    <source>
        <strain evidence="4">ATCC 43914 / DSM 3382 / HRM2</strain>
    </source>
</reference>
<dbReference type="Proteomes" id="UP000000442">
    <property type="component" value="Chromosome"/>
</dbReference>
<sequence>MTLHDFKLICPNYIALRGDNFCLECEGHKFWKPLVLNCQNSHFKSLLLSLEAIFHQWKRSYEQVHLFLAPSQFMADQISRRIPTEKIRVLHNGIDLKLYQPQDDDNGYGLYFGRLSKEKGIETLLKAHKINSSEIPLKIVGTGPLEANLKNDYPDAEFLGYKTGDELTEIISSAAFVVVPSEWYENCSMVVLESMALGKPIIGSRIGGIPEQIEDGETGFLFEMGNIEELAKKMNILANDKNLRRKFGKAARLKVEIEYDLEKHCTELESIYKKLIK</sequence>
<dbReference type="Gene3D" id="3.40.50.2000">
    <property type="entry name" value="Glycogen Phosphorylase B"/>
    <property type="match status" value="2"/>
</dbReference>
<feature type="domain" description="Glycosyl transferase family 1" evidence="1">
    <location>
        <begin position="104"/>
        <end position="252"/>
    </location>
</feature>
<dbReference type="EMBL" id="CP001087">
    <property type="protein sequence ID" value="ACN15630.1"/>
    <property type="molecule type" value="Genomic_DNA"/>
</dbReference>
<gene>
    <name evidence="3" type="ordered locus">HRM2_25360</name>
</gene>
<keyword evidence="4" id="KW-1185">Reference proteome</keyword>
<evidence type="ECO:0000259" key="2">
    <source>
        <dbReference type="Pfam" id="PF13439"/>
    </source>
</evidence>
<accession>C0QGY1</accession>
<dbReference type="InterPro" id="IPR001296">
    <property type="entry name" value="Glyco_trans_1"/>
</dbReference>
<name>C0QGY1_DESAH</name>
<evidence type="ECO:0000259" key="1">
    <source>
        <dbReference type="Pfam" id="PF00534"/>
    </source>
</evidence>
<evidence type="ECO:0000313" key="4">
    <source>
        <dbReference type="Proteomes" id="UP000000442"/>
    </source>
</evidence>
<dbReference type="CDD" id="cd03801">
    <property type="entry name" value="GT4_PimA-like"/>
    <property type="match status" value="1"/>
</dbReference>
<dbReference type="PANTHER" id="PTHR45947">
    <property type="entry name" value="SULFOQUINOVOSYL TRANSFERASE SQD2"/>
    <property type="match status" value="1"/>
</dbReference>
<dbReference type="InterPro" id="IPR028098">
    <property type="entry name" value="Glyco_trans_4-like_N"/>
</dbReference>
<proteinExistence type="predicted"/>
<dbReference type="GO" id="GO:0016757">
    <property type="term" value="F:glycosyltransferase activity"/>
    <property type="evidence" value="ECO:0007669"/>
    <property type="project" value="InterPro"/>
</dbReference>
<evidence type="ECO:0000313" key="3">
    <source>
        <dbReference type="EMBL" id="ACN15630.1"/>
    </source>
</evidence>
<dbReference type="SUPFAM" id="SSF53756">
    <property type="entry name" value="UDP-Glycosyltransferase/glycogen phosphorylase"/>
    <property type="match status" value="1"/>
</dbReference>